<proteinExistence type="predicted"/>
<comment type="caution">
    <text evidence="2">The sequence shown here is derived from an EMBL/GenBank/DDBJ whole genome shotgun (WGS) entry which is preliminary data.</text>
</comment>
<accession>A0A6A4VS43</accession>
<name>A0A6A4VS43_AMPAM</name>
<gene>
    <name evidence="2" type="primary">Fam166b</name>
    <name evidence="2" type="ORF">FJT64_007913</name>
</gene>
<dbReference type="AlphaFoldDB" id="A0A6A4VS43"/>
<evidence type="ECO:0000313" key="3">
    <source>
        <dbReference type="Proteomes" id="UP000440578"/>
    </source>
</evidence>
<feature type="region of interest" description="Disordered" evidence="1">
    <location>
        <begin position="117"/>
        <end position="160"/>
    </location>
</feature>
<dbReference type="OrthoDB" id="6348778at2759"/>
<protein>
    <submittedName>
        <fullName evidence="2">Protein FAM166B</fullName>
    </submittedName>
</protein>
<dbReference type="EMBL" id="VIIS01001689">
    <property type="protein sequence ID" value="KAF0294414.1"/>
    <property type="molecule type" value="Genomic_DNA"/>
</dbReference>
<keyword evidence="3" id="KW-1185">Reference proteome</keyword>
<sequence length="190" mass="20702">MTDQCLDFRYTGHCPGLKFDVGHSYAWLVQHRPQVSRTHVGHVTVTPRGADLQSAPVDVVDRAREVTSVTRAPPKPMSPRGGIAGYTGFVPGSRYVVGTNYRKACDDCFSDMERRTAERREHEEHARRSRSLGRTSASRRAVRETGTAAPAPAAPAPALSNGAVSSALDAKFSRYSAHSKGENRRSVALL</sequence>
<organism evidence="2 3">
    <name type="scientific">Amphibalanus amphitrite</name>
    <name type="common">Striped barnacle</name>
    <name type="synonym">Balanus amphitrite</name>
    <dbReference type="NCBI Taxonomy" id="1232801"/>
    <lineage>
        <taxon>Eukaryota</taxon>
        <taxon>Metazoa</taxon>
        <taxon>Ecdysozoa</taxon>
        <taxon>Arthropoda</taxon>
        <taxon>Crustacea</taxon>
        <taxon>Multicrustacea</taxon>
        <taxon>Cirripedia</taxon>
        <taxon>Thoracica</taxon>
        <taxon>Thoracicalcarea</taxon>
        <taxon>Balanomorpha</taxon>
        <taxon>Balanoidea</taxon>
        <taxon>Balanidae</taxon>
        <taxon>Amphibalaninae</taxon>
        <taxon>Amphibalanus</taxon>
    </lineage>
</organism>
<dbReference type="PANTHER" id="PTHR22146">
    <property type="entry name" value="CAT EYE SYNDROME CRITICAL REGION PROTEIN 6"/>
    <property type="match status" value="1"/>
</dbReference>
<dbReference type="Proteomes" id="UP000440578">
    <property type="component" value="Unassembled WGS sequence"/>
</dbReference>
<reference evidence="2 3" key="1">
    <citation type="submission" date="2019-07" db="EMBL/GenBank/DDBJ databases">
        <title>Draft genome assembly of a fouling barnacle, Amphibalanus amphitrite (Darwin, 1854): The first reference genome for Thecostraca.</title>
        <authorList>
            <person name="Kim W."/>
        </authorList>
    </citation>
    <scope>NUCLEOTIDE SEQUENCE [LARGE SCALE GENOMIC DNA]</scope>
    <source>
        <strain evidence="2">SNU_AA5</strain>
        <tissue evidence="2">Soma without cirri and trophi</tissue>
    </source>
</reference>
<feature type="compositionally biased region" description="Basic and acidic residues" evidence="1">
    <location>
        <begin position="117"/>
        <end position="126"/>
    </location>
</feature>
<evidence type="ECO:0000256" key="1">
    <source>
        <dbReference type="SAM" id="MobiDB-lite"/>
    </source>
</evidence>
<evidence type="ECO:0000313" key="2">
    <source>
        <dbReference type="EMBL" id="KAF0294414.1"/>
    </source>
</evidence>
<dbReference type="PANTHER" id="PTHR22146:SF17">
    <property type="entry name" value="PROTEIN FAM166B-LIKE PROTEIN"/>
    <property type="match status" value="1"/>
</dbReference>